<feature type="region of interest" description="Disordered" evidence="1">
    <location>
        <begin position="79"/>
        <end position="100"/>
    </location>
</feature>
<evidence type="ECO:0000313" key="3">
    <source>
        <dbReference type="Proteomes" id="UP000184096"/>
    </source>
</evidence>
<dbReference type="EMBL" id="LT670849">
    <property type="protein sequence ID" value="SHN85773.1"/>
    <property type="molecule type" value="Genomic_DNA"/>
</dbReference>
<proteinExistence type="predicted"/>
<keyword evidence="3" id="KW-1185">Reference proteome</keyword>
<evidence type="ECO:0000313" key="2">
    <source>
        <dbReference type="EMBL" id="SHN85773.1"/>
    </source>
</evidence>
<feature type="region of interest" description="Disordered" evidence="1">
    <location>
        <begin position="21"/>
        <end position="50"/>
    </location>
</feature>
<gene>
    <name evidence="2" type="ORF">SAMN05444170_6430</name>
</gene>
<accession>A0A1M7URW1</accession>
<name>A0A1M7URW1_9BRAD</name>
<evidence type="ECO:0000256" key="1">
    <source>
        <dbReference type="SAM" id="MobiDB-lite"/>
    </source>
</evidence>
<organism evidence="2 3">
    <name type="scientific">Bradyrhizobium erythrophlei</name>
    <dbReference type="NCBI Taxonomy" id="1437360"/>
    <lineage>
        <taxon>Bacteria</taxon>
        <taxon>Pseudomonadati</taxon>
        <taxon>Pseudomonadota</taxon>
        <taxon>Alphaproteobacteria</taxon>
        <taxon>Hyphomicrobiales</taxon>
        <taxon>Nitrobacteraceae</taxon>
        <taxon>Bradyrhizobium</taxon>
    </lineage>
</organism>
<dbReference type="Proteomes" id="UP000184096">
    <property type="component" value="Chromosome I"/>
</dbReference>
<reference evidence="3" key="1">
    <citation type="submission" date="2016-11" db="EMBL/GenBank/DDBJ databases">
        <authorList>
            <person name="Varghese N."/>
            <person name="Submissions S."/>
        </authorList>
    </citation>
    <scope>NUCLEOTIDE SEQUENCE [LARGE SCALE GENOMIC DNA]</scope>
    <source>
        <strain evidence="3">GAS401</strain>
    </source>
</reference>
<sequence length="194" mass="21202">MHHRSRGIDCPSFASICPLKQRAQGKPDAKAAPAASRGMKKPHERSHHRFGRFDPAFPARSVLTACFVLSLVNRALLSPSSARSGGSSPTWHQHRGVRTTRLRRPPRCVRLAHVSVHRGPHPTFVTIAIRPLCPGNLAEHANGRLDQNRPLLELSPLRPKGGKTCIRARDSSGVFLNPNSCKGFEPEPSKEGSG</sequence>
<feature type="compositionally biased region" description="Low complexity" evidence="1">
    <location>
        <begin position="79"/>
        <end position="89"/>
    </location>
</feature>
<protein>
    <submittedName>
        <fullName evidence="2">Uncharacterized protein</fullName>
    </submittedName>
</protein>
<dbReference type="AlphaFoldDB" id="A0A1M7URW1"/>
<feature type="compositionally biased region" description="Basic residues" evidence="1">
    <location>
        <begin position="38"/>
        <end position="50"/>
    </location>
</feature>